<organism evidence="1 2">
    <name type="scientific">Aureibaculum marinum</name>
    <dbReference type="NCBI Taxonomy" id="2487930"/>
    <lineage>
        <taxon>Bacteria</taxon>
        <taxon>Pseudomonadati</taxon>
        <taxon>Bacteroidota</taxon>
        <taxon>Flavobacteriia</taxon>
        <taxon>Flavobacteriales</taxon>
        <taxon>Flavobacteriaceae</taxon>
        <taxon>Aureibaculum</taxon>
    </lineage>
</organism>
<comment type="caution">
    <text evidence="1">The sequence shown here is derived from an EMBL/GenBank/DDBJ whole genome shotgun (WGS) entry which is preliminary data.</text>
</comment>
<dbReference type="AlphaFoldDB" id="A0A3N4P828"/>
<dbReference type="Gene3D" id="3.30.70.260">
    <property type="match status" value="1"/>
</dbReference>
<dbReference type="InterPro" id="IPR007454">
    <property type="entry name" value="UPF0250_YbeD-like"/>
</dbReference>
<accession>A0A3N4P828</accession>
<dbReference type="Proteomes" id="UP000270856">
    <property type="component" value="Unassembled WGS sequence"/>
</dbReference>
<dbReference type="InterPro" id="IPR027471">
    <property type="entry name" value="YbeD-like_sf"/>
</dbReference>
<protein>
    <submittedName>
        <fullName evidence="1">DUF493 family protein</fullName>
    </submittedName>
</protein>
<dbReference type="SUPFAM" id="SSF117991">
    <property type="entry name" value="YbeD/HP0495-like"/>
    <property type="match status" value="1"/>
</dbReference>
<dbReference type="OrthoDB" id="5616097at2"/>
<gene>
    <name evidence="1" type="ORF">EGM88_00320</name>
</gene>
<dbReference type="RefSeq" id="WP_123895886.1">
    <property type="nucleotide sequence ID" value="NZ_RPFJ01000001.1"/>
</dbReference>
<proteinExistence type="predicted"/>
<name>A0A3N4P828_9FLAO</name>
<dbReference type="Pfam" id="PF04359">
    <property type="entry name" value="DUF493"/>
    <property type="match status" value="1"/>
</dbReference>
<sequence length="93" mass="10748">MNKQIEFYKKLKHSLEETTDFPTKYMYKFIIPEDESKVLEIENIFNHTGAVIEKKSSKTGKYISLTILVQMDSADAIIEKYQEVAKVEGVISL</sequence>
<dbReference type="EMBL" id="RPFJ01000001">
    <property type="protein sequence ID" value="RPE00831.1"/>
    <property type="molecule type" value="Genomic_DNA"/>
</dbReference>
<evidence type="ECO:0000313" key="1">
    <source>
        <dbReference type="EMBL" id="RPE00831.1"/>
    </source>
</evidence>
<reference evidence="1 2" key="1">
    <citation type="submission" date="2018-11" db="EMBL/GenBank/DDBJ databases">
        <title>Aureibaculum marinum gen. nov., sp. nov., a member of the family Flavobacteriaceae isolated from the Bohai Sea.</title>
        <authorList>
            <person name="Ji X."/>
        </authorList>
    </citation>
    <scope>NUCLEOTIDE SEQUENCE [LARGE SCALE GENOMIC DNA]</scope>
    <source>
        <strain evidence="1 2">BH-SD17</strain>
    </source>
</reference>
<evidence type="ECO:0000313" key="2">
    <source>
        <dbReference type="Proteomes" id="UP000270856"/>
    </source>
</evidence>
<keyword evidence="2" id="KW-1185">Reference proteome</keyword>